<dbReference type="InterPro" id="IPR041854">
    <property type="entry name" value="BFD-like_2Fe2S-bd_dom_sf"/>
</dbReference>
<dbReference type="InterPro" id="IPR041575">
    <property type="entry name" value="Rubredoxin_C"/>
</dbReference>
<dbReference type="PANTHER" id="PTHR43809">
    <property type="entry name" value="NITRITE REDUCTASE (NADH) LARGE SUBUNIT"/>
    <property type="match status" value="1"/>
</dbReference>
<dbReference type="Gene3D" id="3.30.390.30">
    <property type="match status" value="1"/>
</dbReference>
<gene>
    <name evidence="16" type="ORF">ACFPM7_09850</name>
</gene>
<dbReference type="Proteomes" id="UP001596157">
    <property type="component" value="Unassembled WGS sequence"/>
</dbReference>
<comment type="pathway">
    <text evidence="4">Nitrogen metabolism; nitrate reduction (assimilation).</text>
</comment>
<evidence type="ECO:0000259" key="13">
    <source>
        <dbReference type="Pfam" id="PF04324"/>
    </source>
</evidence>
<comment type="cofactor">
    <cofactor evidence="3">
        <name>FAD</name>
        <dbReference type="ChEBI" id="CHEBI:57692"/>
    </cofactor>
</comment>
<evidence type="ECO:0000256" key="3">
    <source>
        <dbReference type="ARBA" id="ARBA00001974"/>
    </source>
</evidence>
<evidence type="ECO:0000256" key="7">
    <source>
        <dbReference type="ARBA" id="ARBA00022630"/>
    </source>
</evidence>
<dbReference type="Gene3D" id="1.10.10.1100">
    <property type="entry name" value="BFD-like [2Fe-2S]-binding domain"/>
    <property type="match status" value="1"/>
</dbReference>
<accession>A0ABW0EM09</accession>
<feature type="domain" description="BFD-like [2Fe-2S]-binding" evidence="13">
    <location>
        <begin position="427"/>
        <end position="473"/>
    </location>
</feature>
<dbReference type="Gene3D" id="3.50.50.60">
    <property type="entry name" value="FAD/NAD(P)-binding domain"/>
    <property type="match status" value="2"/>
</dbReference>
<evidence type="ECO:0000256" key="12">
    <source>
        <dbReference type="ARBA" id="ARBA00023014"/>
    </source>
</evidence>
<evidence type="ECO:0000256" key="10">
    <source>
        <dbReference type="ARBA" id="ARBA00023002"/>
    </source>
</evidence>
<dbReference type="SUPFAM" id="SSF51905">
    <property type="entry name" value="FAD/NAD(P)-binding domain"/>
    <property type="match status" value="2"/>
</dbReference>
<comment type="caution">
    <text evidence="16">The sequence shown here is derived from an EMBL/GenBank/DDBJ whole genome shotgun (WGS) entry which is preliminary data.</text>
</comment>
<dbReference type="Pfam" id="PF04324">
    <property type="entry name" value="Fer2_BFD"/>
    <property type="match status" value="1"/>
</dbReference>
<dbReference type="InterPro" id="IPR023753">
    <property type="entry name" value="FAD/NAD-binding_dom"/>
</dbReference>
<keyword evidence="7" id="KW-0285">Flavoprotein</keyword>
<comment type="cofactor">
    <cofactor evidence="2">
        <name>[4Fe-4S] cluster</name>
        <dbReference type="ChEBI" id="CHEBI:49883"/>
    </cofactor>
</comment>
<dbReference type="EMBL" id="JBHSKF010000003">
    <property type="protein sequence ID" value="MFC5287353.1"/>
    <property type="molecule type" value="Genomic_DNA"/>
</dbReference>
<evidence type="ECO:0000256" key="9">
    <source>
        <dbReference type="ARBA" id="ARBA00022827"/>
    </source>
</evidence>
<dbReference type="Pfam" id="PF18267">
    <property type="entry name" value="Rubredoxin_C"/>
    <property type="match status" value="1"/>
</dbReference>
<keyword evidence="11" id="KW-0408">Iron</keyword>
<keyword evidence="12" id="KW-0411">Iron-sulfur</keyword>
<dbReference type="PRINTS" id="PR00411">
    <property type="entry name" value="PNDRDTASEI"/>
</dbReference>
<reference evidence="17" key="1">
    <citation type="journal article" date="2019" name="Int. J. Syst. Evol. Microbiol.">
        <title>The Global Catalogue of Microorganisms (GCM) 10K type strain sequencing project: providing services to taxonomists for standard genome sequencing and annotation.</title>
        <authorList>
            <consortium name="The Broad Institute Genomics Platform"/>
            <consortium name="The Broad Institute Genome Sequencing Center for Infectious Disease"/>
            <person name="Wu L."/>
            <person name="Ma J."/>
        </authorList>
    </citation>
    <scope>NUCLEOTIDE SEQUENCE [LARGE SCALE GENOMIC DNA]</scope>
    <source>
        <strain evidence="17">CCUG 59778</strain>
    </source>
</reference>
<evidence type="ECO:0000256" key="4">
    <source>
        <dbReference type="ARBA" id="ARBA00005096"/>
    </source>
</evidence>
<comment type="similarity">
    <text evidence="5">Belongs to the nitrite and sulfite reductase 4Fe-4S domain family.</text>
</comment>
<dbReference type="Pfam" id="PF07992">
    <property type="entry name" value="Pyr_redox_2"/>
    <property type="match status" value="1"/>
</dbReference>
<evidence type="ECO:0000259" key="15">
    <source>
        <dbReference type="Pfam" id="PF18267"/>
    </source>
</evidence>
<keyword evidence="9" id="KW-0274">FAD</keyword>
<keyword evidence="17" id="KW-1185">Reference proteome</keyword>
<evidence type="ECO:0000256" key="6">
    <source>
        <dbReference type="ARBA" id="ARBA00022617"/>
    </source>
</evidence>
<dbReference type="PRINTS" id="PR00368">
    <property type="entry name" value="FADPNR"/>
</dbReference>
<evidence type="ECO:0000313" key="17">
    <source>
        <dbReference type="Proteomes" id="UP001596157"/>
    </source>
</evidence>
<comment type="cofactor">
    <cofactor evidence="1">
        <name>siroheme</name>
        <dbReference type="ChEBI" id="CHEBI:60052"/>
    </cofactor>
</comment>
<evidence type="ECO:0000256" key="2">
    <source>
        <dbReference type="ARBA" id="ARBA00001966"/>
    </source>
</evidence>
<evidence type="ECO:0000256" key="11">
    <source>
        <dbReference type="ARBA" id="ARBA00023004"/>
    </source>
</evidence>
<keyword evidence="10" id="KW-0560">Oxidoreductase</keyword>
<evidence type="ECO:0000256" key="5">
    <source>
        <dbReference type="ARBA" id="ARBA00010429"/>
    </source>
</evidence>
<sequence length="480" mass="49291">MSARRVVVIGYGMAGARLAEEVRRRDRTGERVALSVVGAEPHAAYNRVLLSSVVAGTMTPESVRLQEPDWAVRHHVDLRLGMSVTGVDRTARTVALADGSALDYDALVLATGSTAWVPPTEGLRGEDGALADGVACFRDLDDCAAILARARPGAPVVVLGGGLLGLEAARGLAGRGSLVTVVHPVGHLMERQLDPGAGTVLAAALAGLGIEFRLNRVAARYVPGDGLKLDDGSHLPADLVVVSAGVRAETGLAAAIGLEVDRGVVVDDALRTSDPRVHAIGDCAQHPGTVSGLVQPAWEQAEVLADLLTGTAPAARYRGTPVVTRLKARGIDLAALGEVHAEVCDPGAEVLCLQDPSRGRYAKLVLREDRVTGAILLGVPDAAAAITQLYDAKTPAPADRLALLLGRALPAAGTPAHSPAELPAGAVVCRCNTVSKGQLVKAWRGGACSVADLATATRATTGCGGCSEAVRGIADWLAKS</sequence>
<organism evidence="16 17">
    <name type="scientific">Actinokineospora guangxiensis</name>
    <dbReference type="NCBI Taxonomy" id="1490288"/>
    <lineage>
        <taxon>Bacteria</taxon>
        <taxon>Bacillati</taxon>
        <taxon>Actinomycetota</taxon>
        <taxon>Actinomycetes</taxon>
        <taxon>Pseudonocardiales</taxon>
        <taxon>Pseudonocardiaceae</taxon>
        <taxon>Actinokineospora</taxon>
    </lineage>
</organism>
<feature type="domain" description="FAD/NAD(P)-binding" evidence="14">
    <location>
        <begin position="5"/>
        <end position="300"/>
    </location>
</feature>
<dbReference type="RefSeq" id="WP_378246180.1">
    <property type="nucleotide sequence ID" value="NZ_JBHSKF010000003.1"/>
</dbReference>
<keyword evidence="6" id="KW-0349">Heme</keyword>
<evidence type="ECO:0000256" key="8">
    <source>
        <dbReference type="ARBA" id="ARBA00022723"/>
    </source>
</evidence>
<keyword evidence="8" id="KW-0479">Metal-binding</keyword>
<evidence type="ECO:0000259" key="14">
    <source>
        <dbReference type="Pfam" id="PF07992"/>
    </source>
</evidence>
<evidence type="ECO:0000256" key="1">
    <source>
        <dbReference type="ARBA" id="ARBA00001929"/>
    </source>
</evidence>
<dbReference type="PANTHER" id="PTHR43809:SF1">
    <property type="entry name" value="NITRITE REDUCTASE (NADH) LARGE SUBUNIT"/>
    <property type="match status" value="1"/>
</dbReference>
<dbReference type="InterPro" id="IPR052034">
    <property type="entry name" value="NasD-like"/>
</dbReference>
<protein>
    <submittedName>
        <fullName evidence="16">FAD-dependent oxidoreductase</fullName>
    </submittedName>
</protein>
<dbReference type="InterPro" id="IPR016156">
    <property type="entry name" value="FAD/NAD-linked_Rdtase_dimer_sf"/>
</dbReference>
<dbReference type="InterPro" id="IPR007419">
    <property type="entry name" value="BFD-like_2Fe2S-bd_dom"/>
</dbReference>
<dbReference type="InterPro" id="IPR036188">
    <property type="entry name" value="FAD/NAD-bd_sf"/>
</dbReference>
<evidence type="ECO:0000313" key="16">
    <source>
        <dbReference type="EMBL" id="MFC5287353.1"/>
    </source>
</evidence>
<feature type="domain" description="NADH-rubredoxin oxidoreductase C-terminal" evidence="15">
    <location>
        <begin position="323"/>
        <end position="383"/>
    </location>
</feature>
<name>A0ABW0EM09_9PSEU</name>
<proteinExistence type="inferred from homology"/>